<organism evidence="1 2">
    <name type="scientific">Solanum verrucosum</name>
    <dbReference type="NCBI Taxonomy" id="315347"/>
    <lineage>
        <taxon>Eukaryota</taxon>
        <taxon>Viridiplantae</taxon>
        <taxon>Streptophyta</taxon>
        <taxon>Embryophyta</taxon>
        <taxon>Tracheophyta</taxon>
        <taxon>Spermatophyta</taxon>
        <taxon>Magnoliopsida</taxon>
        <taxon>eudicotyledons</taxon>
        <taxon>Gunneridae</taxon>
        <taxon>Pentapetalae</taxon>
        <taxon>asterids</taxon>
        <taxon>lamiids</taxon>
        <taxon>Solanales</taxon>
        <taxon>Solanaceae</taxon>
        <taxon>Solanoideae</taxon>
        <taxon>Solaneae</taxon>
        <taxon>Solanum</taxon>
    </lineage>
</organism>
<evidence type="ECO:0000313" key="2">
    <source>
        <dbReference type="Proteomes" id="UP001234989"/>
    </source>
</evidence>
<name>A0AAF0V072_SOLVR</name>
<sequence>MYNIPFIIP</sequence>
<dbReference type="Proteomes" id="UP001234989">
    <property type="component" value="Chromosome 11"/>
</dbReference>
<reference evidence="1" key="1">
    <citation type="submission" date="2023-08" db="EMBL/GenBank/DDBJ databases">
        <title>A de novo genome assembly of Solanum verrucosum Schlechtendal, a Mexican diploid species geographically isolated from the other diploid A-genome species in potato relatives.</title>
        <authorList>
            <person name="Hosaka K."/>
        </authorList>
    </citation>
    <scope>NUCLEOTIDE SEQUENCE</scope>
    <source>
        <tissue evidence="1">Young leaves</tissue>
    </source>
</reference>
<keyword evidence="2" id="KW-1185">Reference proteome</keyword>
<accession>A0AAF0V072</accession>
<evidence type="ECO:0000313" key="1">
    <source>
        <dbReference type="EMBL" id="WMV55380.1"/>
    </source>
</evidence>
<dbReference type="EMBL" id="CP133622">
    <property type="protein sequence ID" value="WMV55380.1"/>
    <property type="molecule type" value="Genomic_DNA"/>
</dbReference>
<proteinExistence type="predicted"/>
<gene>
    <name evidence="1" type="ORF">MTR67_048765</name>
</gene>
<protein>
    <submittedName>
        <fullName evidence="1">Uncharacterized protein</fullName>
    </submittedName>
</protein>